<dbReference type="EMBL" id="CP073344">
    <property type="protein sequence ID" value="UTW02261.1"/>
    <property type="molecule type" value="Genomic_DNA"/>
</dbReference>
<name>A0ABY5GRT0_9GAMM</name>
<keyword evidence="2" id="KW-1185">Reference proteome</keyword>
<dbReference type="Proteomes" id="UP001059950">
    <property type="component" value="Chromosome"/>
</dbReference>
<protein>
    <submittedName>
        <fullName evidence="1">Uncharacterized protein</fullName>
    </submittedName>
</protein>
<gene>
    <name evidence="1" type="ORF">KDX31_12935</name>
</gene>
<evidence type="ECO:0000313" key="1">
    <source>
        <dbReference type="EMBL" id="UTW02261.1"/>
    </source>
</evidence>
<proteinExistence type="predicted"/>
<reference evidence="1" key="1">
    <citation type="submission" date="2021-04" db="EMBL/GenBank/DDBJ databases">
        <title>Oceanospirillales bacteria with DddD are important DMSP degraders in coastal seawater.</title>
        <authorList>
            <person name="Liu J."/>
        </authorList>
    </citation>
    <scope>NUCLEOTIDE SEQUENCE</scope>
    <source>
        <strain evidence="1">GY6</strain>
    </source>
</reference>
<sequence>MNIPVADHLLFITRHSFTASKIIQRHNHSGLITACHAHAGSLPNINQALQHEWRSEKAASEYHTTTRI</sequence>
<accession>A0ABY5GRT0</accession>
<evidence type="ECO:0000313" key="2">
    <source>
        <dbReference type="Proteomes" id="UP001059950"/>
    </source>
</evidence>
<organism evidence="1 2">
    <name type="scientific">Amphritea atlantica</name>
    <dbReference type="NCBI Taxonomy" id="355243"/>
    <lineage>
        <taxon>Bacteria</taxon>
        <taxon>Pseudomonadati</taxon>
        <taxon>Pseudomonadota</taxon>
        <taxon>Gammaproteobacteria</taxon>
        <taxon>Oceanospirillales</taxon>
        <taxon>Oceanospirillaceae</taxon>
        <taxon>Amphritea</taxon>
    </lineage>
</organism>